<dbReference type="RefSeq" id="WP_138192455.1">
    <property type="nucleotide sequence ID" value="NZ_VCIW01000002.1"/>
</dbReference>
<dbReference type="Pfam" id="PF00583">
    <property type="entry name" value="Acetyltransf_1"/>
    <property type="match status" value="1"/>
</dbReference>
<dbReference type="AlphaFoldDB" id="A0A5R9GMS6"/>
<dbReference type="Proteomes" id="UP000309676">
    <property type="component" value="Unassembled WGS sequence"/>
</dbReference>
<dbReference type="CDD" id="cd04301">
    <property type="entry name" value="NAT_SF"/>
    <property type="match status" value="1"/>
</dbReference>
<dbReference type="OrthoDB" id="2638380at2"/>
<organism evidence="2 3">
    <name type="scientific">Paenibacillus antri</name>
    <dbReference type="NCBI Taxonomy" id="2582848"/>
    <lineage>
        <taxon>Bacteria</taxon>
        <taxon>Bacillati</taxon>
        <taxon>Bacillota</taxon>
        <taxon>Bacilli</taxon>
        <taxon>Bacillales</taxon>
        <taxon>Paenibacillaceae</taxon>
        <taxon>Paenibacillus</taxon>
    </lineage>
</organism>
<dbReference type="Gene3D" id="3.40.630.30">
    <property type="match status" value="1"/>
</dbReference>
<keyword evidence="2" id="KW-0808">Transferase</keyword>
<protein>
    <submittedName>
        <fullName evidence="2">GNAT family N-acetyltransferase</fullName>
    </submittedName>
</protein>
<dbReference type="GO" id="GO:0016747">
    <property type="term" value="F:acyltransferase activity, transferring groups other than amino-acyl groups"/>
    <property type="evidence" value="ECO:0007669"/>
    <property type="project" value="InterPro"/>
</dbReference>
<keyword evidence="3" id="KW-1185">Reference proteome</keyword>
<dbReference type="InterPro" id="IPR000182">
    <property type="entry name" value="GNAT_dom"/>
</dbReference>
<name>A0A5R9GMS6_9BACL</name>
<dbReference type="EMBL" id="VCIW01000002">
    <property type="protein sequence ID" value="TLS53295.1"/>
    <property type="molecule type" value="Genomic_DNA"/>
</dbReference>
<feature type="domain" description="N-acetyltransferase" evidence="1">
    <location>
        <begin position="1"/>
        <end position="149"/>
    </location>
</feature>
<gene>
    <name evidence="2" type="ORF">FE782_03190</name>
</gene>
<accession>A0A5R9GMS6</accession>
<dbReference type="SUPFAM" id="SSF55729">
    <property type="entry name" value="Acyl-CoA N-acyltransferases (Nat)"/>
    <property type="match status" value="1"/>
</dbReference>
<evidence type="ECO:0000313" key="2">
    <source>
        <dbReference type="EMBL" id="TLS53295.1"/>
    </source>
</evidence>
<comment type="caution">
    <text evidence="2">The sequence shown here is derived from an EMBL/GenBank/DDBJ whole genome shotgun (WGS) entry which is preliminary data.</text>
</comment>
<evidence type="ECO:0000259" key="1">
    <source>
        <dbReference type="PROSITE" id="PS51186"/>
    </source>
</evidence>
<proteinExistence type="predicted"/>
<evidence type="ECO:0000313" key="3">
    <source>
        <dbReference type="Proteomes" id="UP000309676"/>
    </source>
</evidence>
<dbReference type="PROSITE" id="PS51186">
    <property type="entry name" value="GNAT"/>
    <property type="match status" value="1"/>
</dbReference>
<reference evidence="2 3" key="1">
    <citation type="submission" date="2019-05" db="EMBL/GenBank/DDBJ databases">
        <authorList>
            <person name="Narsing Rao M.P."/>
            <person name="Li W.J."/>
        </authorList>
    </citation>
    <scope>NUCLEOTIDE SEQUENCE [LARGE SCALE GENOMIC DNA]</scope>
    <source>
        <strain evidence="2 3">SYSU_K30003</strain>
    </source>
</reference>
<dbReference type="InterPro" id="IPR016181">
    <property type="entry name" value="Acyl_CoA_acyltransferase"/>
</dbReference>
<sequence>MIRGRRPASDDKPILRLIRQELIPLNPPQLRPRWSKREILRRVDRGATFVWVPDGKPYAPAAGFLTAVVRGDELFVDMLAMDRAFQGAGAGGELLRRAEKYGIDRGCRVMRLYVNDDNARGIRFYRKHGMAAVWHESGIQSYVMEKRIG</sequence>